<keyword evidence="1" id="KW-0472">Membrane</keyword>
<feature type="transmembrane region" description="Helical" evidence="1">
    <location>
        <begin position="129"/>
        <end position="149"/>
    </location>
</feature>
<evidence type="ECO:0000256" key="1">
    <source>
        <dbReference type="SAM" id="Phobius"/>
    </source>
</evidence>
<sequence>MKTLDFLHRWTGGLIGLVLALLGLSGAILVHKDAWVMLPHAGDALAAETETVAATVTRLMADPAARPQSINFASETFGLHRLSLGKDAGAYADQAGNVVATWQSQWERPEIWLFDFHHHLFAGDTGETVAGIAGIAGLFFVLSGIILWWRTRKTFEFRLWPRRMSRPAIVRQHRDLGIIVAPLLLLSLYTGLTMIFRPMTMLVLGPSAPSAIGAGLKPPPPLKAELADTIDWAAIVRQARQRFPDAQFRILSLPRGDSGLISLRMKQPAEWLPNGRTTLYFAADSGRLVAARDALALPATVRGFNMLFPLHAAKVGGLPWRLVMTVSGLALALLGSLAVWSFWFRRNRPMPARRPATAN</sequence>
<comment type="caution">
    <text evidence="2">The sequence shown here is derived from an EMBL/GenBank/DDBJ whole genome shotgun (WGS) entry which is preliminary data.</text>
</comment>
<keyword evidence="1" id="KW-1133">Transmembrane helix</keyword>
<dbReference type="Proteomes" id="UP000706039">
    <property type="component" value="Unassembled WGS sequence"/>
</dbReference>
<dbReference type="RefSeq" id="WP_222989411.1">
    <property type="nucleotide sequence ID" value="NZ_JAINVV010000004.1"/>
</dbReference>
<name>A0ABS7PPE8_9SPHN</name>
<dbReference type="Pfam" id="PF03929">
    <property type="entry name" value="PepSY_TM"/>
    <property type="match status" value="1"/>
</dbReference>
<keyword evidence="3" id="KW-1185">Reference proteome</keyword>
<organism evidence="2 3">
    <name type="scientific">Sphingomonas colocasiae</name>
    <dbReference type="NCBI Taxonomy" id="1848973"/>
    <lineage>
        <taxon>Bacteria</taxon>
        <taxon>Pseudomonadati</taxon>
        <taxon>Pseudomonadota</taxon>
        <taxon>Alphaproteobacteria</taxon>
        <taxon>Sphingomonadales</taxon>
        <taxon>Sphingomonadaceae</taxon>
        <taxon>Sphingomonas</taxon>
    </lineage>
</organism>
<dbReference type="PANTHER" id="PTHR34219">
    <property type="entry name" value="IRON-REGULATED INNER MEMBRANE PROTEIN-RELATED"/>
    <property type="match status" value="1"/>
</dbReference>
<feature type="transmembrane region" description="Helical" evidence="1">
    <location>
        <begin position="322"/>
        <end position="344"/>
    </location>
</feature>
<gene>
    <name evidence="2" type="ORF">K7G82_08445</name>
</gene>
<accession>A0ABS7PPE8</accession>
<protein>
    <submittedName>
        <fullName evidence="2">PepSY domain-containing protein</fullName>
    </submittedName>
</protein>
<evidence type="ECO:0000313" key="3">
    <source>
        <dbReference type="Proteomes" id="UP000706039"/>
    </source>
</evidence>
<dbReference type="EMBL" id="JAINVV010000004">
    <property type="protein sequence ID" value="MBY8822317.1"/>
    <property type="molecule type" value="Genomic_DNA"/>
</dbReference>
<evidence type="ECO:0000313" key="2">
    <source>
        <dbReference type="EMBL" id="MBY8822317.1"/>
    </source>
</evidence>
<reference evidence="2 3" key="1">
    <citation type="submission" date="2021-08" db="EMBL/GenBank/DDBJ databases">
        <authorList>
            <person name="Tuo L."/>
        </authorList>
    </citation>
    <scope>NUCLEOTIDE SEQUENCE [LARGE SCALE GENOMIC DNA]</scope>
    <source>
        <strain evidence="2 3">JCM 31229</strain>
    </source>
</reference>
<dbReference type="InterPro" id="IPR005625">
    <property type="entry name" value="PepSY-ass_TM"/>
</dbReference>
<dbReference type="PANTHER" id="PTHR34219:SF3">
    <property type="entry name" value="BLL7967 PROTEIN"/>
    <property type="match status" value="1"/>
</dbReference>
<proteinExistence type="predicted"/>
<keyword evidence="1" id="KW-0812">Transmembrane</keyword>
<feature type="transmembrane region" description="Helical" evidence="1">
    <location>
        <begin position="176"/>
        <end position="196"/>
    </location>
</feature>
<feature type="transmembrane region" description="Helical" evidence="1">
    <location>
        <begin position="12"/>
        <end position="30"/>
    </location>
</feature>